<dbReference type="OrthoDB" id="1645744at2"/>
<proteinExistence type="predicted"/>
<dbReference type="InterPro" id="IPR038765">
    <property type="entry name" value="Papain-like_cys_pep_sf"/>
</dbReference>
<dbReference type="EMBL" id="FQZS01000018">
    <property type="protein sequence ID" value="SHJ15960.1"/>
    <property type="molecule type" value="Genomic_DNA"/>
</dbReference>
<dbReference type="Gene3D" id="3.90.1720.10">
    <property type="entry name" value="endopeptidase domain like (from Nostoc punctiforme)"/>
    <property type="match status" value="1"/>
</dbReference>
<gene>
    <name evidence="1" type="ORF">SAMN02745176_02599</name>
</gene>
<protein>
    <recommendedName>
        <fullName evidence="3">Permuted papain-like amidase enzyme, YaeF/YiiX, C92 family</fullName>
    </recommendedName>
</protein>
<sequence length="196" mass="23263">MDKKHIYIVLVRTKTLVSRLVRLFMKDEYTHAAISLDRDLKHMYGFGRKYTYNPFIGAFRREYIDRGVYKLHKKVPCMVLEVEVSDEQYKKAQSIIKRFYTNSHLYKYNYKGLLCNLLNIGTWDDKHFLCSEFVYYVLNEIGIVDFNMPRNLVRPQSLLNIKSNVVYKGDLKGYKQRKRDFAGAKSLIRGLSTVYE</sequence>
<dbReference type="Proteomes" id="UP000184442">
    <property type="component" value="Unassembled WGS sequence"/>
</dbReference>
<reference evidence="1 2" key="1">
    <citation type="submission" date="2016-11" db="EMBL/GenBank/DDBJ databases">
        <authorList>
            <person name="Jaros S."/>
            <person name="Januszkiewicz K."/>
            <person name="Wedrychowicz H."/>
        </authorList>
    </citation>
    <scope>NUCLEOTIDE SEQUENCE [LARGE SCALE GENOMIC DNA]</scope>
    <source>
        <strain evidence="1 2">DSM 19022</strain>
    </source>
</reference>
<dbReference type="STRING" id="1122184.SAMN02745176_02599"/>
<evidence type="ECO:0008006" key="3">
    <source>
        <dbReference type="Google" id="ProtNLM"/>
    </source>
</evidence>
<keyword evidence="2" id="KW-1185">Reference proteome</keyword>
<evidence type="ECO:0000313" key="1">
    <source>
        <dbReference type="EMBL" id="SHJ15960.1"/>
    </source>
</evidence>
<organism evidence="1 2">
    <name type="scientific">Lutispora thermophila DSM 19022</name>
    <dbReference type="NCBI Taxonomy" id="1122184"/>
    <lineage>
        <taxon>Bacteria</taxon>
        <taxon>Bacillati</taxon>
        <taxon>Bacillota</taxon>
        <taxon>Clostridia</taxon>
        <taxon>Lutisporales</taxon>
        <taxon>Lutisporaceae</taxon>
        <taxon>Lutispora</taxon>
    </lineage>
</organism>
<accession>A0A1M6H175</accession>
<evidence type="ECO:0000313" key="2">
    <source>
        <dbReference type="Proteomes" id="UP000184442"/>
    </source>
</evidence>
<dbReference type="SUPFAM" id="SSF54001">
    <property type="entry name" value="Cysteine proteinases"/>
    <property type="match status" value="1"/>
</dbReference>
<dbReference type="RefSeq" id="WP_073026608.1">
    <property type="nucleotide sequence ID" value="NZ_FQZS01000018.1"/>
</dbReference>
<dbReference type="AlphaFoldDB" id="A0A1M6H175"/>
<name>A0A1M6H175_9FIRM</name>